<evidence type="ECO:0000256" key="1">
    <source>
        <dbReference type="ARBA" id="ARBA00000223"/>
    </source>
</evidence>
<proteinExistence type="predicted"/>
<reference evidence="4 5" key="2">
    <citation type="submission" date="2019-05" db="EMBL/GenBank/DDBJ databases">
        <title>Glycomyces buryatensis sp. nov.</title>
        <authorList>
            <person name="Nikitina E."/>
        </authorList>
    </citation>
    <scope>NUCLEOTIDE SEQUENCE [LARGE SCALE GENOMIC DNA]</scope>
    <source>
        <strain evidence="4 5">18</strain>
    </source>
</reference>
<comment type="caution">
    <text evidence="4">The sequence shown here is derived from an EMBL/GenBank/DDBJ whole genome shotgun (WGS) entry which is preliminary data.</text>
</comment>
<dbReference type="GO" id="GO:0036373">
    <property type="term" value="F:L-fucose mutarotase activity"/>
    <property type="evidence" value="ECO:0007669"/>
    <property type="project" value="UniProtKB-EC"/>
</dbReference>
<dbReference type="PANTHER" id="PTHR31690:SF4">
    <property type="entry name" value="FUCOSE MUTAROTASE"/>
    <property type="match status" value="1"/>
</dbReference>
<comment type="catalytic activity">
    <reaction evidence="1">
        <text>beta-D-ribopyranose = beta-D-ribofuranose</text>
        <dbReference type="Rhea" id="RHEA:25432"/>
        <dbReference type="ChEBI" id="CHEBI:27476"/>
        <dbReference type="ChEBI" id="CHEBI:47002"/>
        <dbReference type="EC" id="5.4.99.62"/>
    </reaction>
</comment>
<sequence length="146" mass="15433">MLTYDLIHPPLLAALASAGHGSRILIADGHFPCSTHTNPAAAMIHLNLRPGLLNVDDVLVTLLDAVPVEHATVMGSGGPPVTAHDGYRVALGAHVPFEQVERFAFYDLARTPDTAVVIATGDQRQYANLLLTVGVAGVTPRKEHSS</sequence>
<dbReference type="EMBL" id="STGY01000039">
    <property type="protein sequence ID" value="THV41807.1"/>
    <property type="molecule type" value="Genomic_DNA"/>
</dbReference>
<dbReference type="GO" id="GO:0006004">
    <property type="term" value="P:fucose metabolic process"/>
    <property type="evidence" value="ECO:0007669"/>
    <property type="project" value="TreeGrafter"/>
</dbReference>
<dbReference type="Gene3D" id="3.40.1650.10">
    <property type="entry name" value="RbsD-like domain"/>
    <property type="match status" value="1"/>
</dbReference>
<evidence type="ECO:0000256" key="3">
    <source>
        <dbReference type="ARBA" id="ARBA00036324"/>
    </source>
</evidence>
<keyword evidence="5" id="KW-1185">Reference proteome</keyword>
<evidence type="ECO:0000313" key="5">
    <source>
        <dbReference type="Proteomes" id="UP000308760"/>
    </source>
</evidence>
<name>A0A4S8QBE4_9ACTN</name>
<dbReference type="Proteomes" id="UP000308760">
    <property type="component" value="Unassembled WGS sequence"/>
</dbReference>
<keyword evidence="2" id="KW-0413">Isomerase</keyword>
<reference evidence="5" key="1">
    <citation type="submission" date="2019-04" db="EMBL/GenBank/DDBJ databases">
        <title>Nocardioides xinjiangensis sp. nov.</title>
        <authorList>
            <person name="Liu S."/>
        </authorList>
    </citation>
    <scope>NUCLEOTIDE SEQUENCE [LARGE SCALE GENOMIC DNA]</scope>
    <source>
        <strain evidence="5">18</strain>
    </source>
</reference>
<dbReference type="Pfam" id="PF05025">
    <property type="entry name" value="RbsD_FucU"/>
    <property type="match status" value="1"/>
</dbReference>
<gene>
    <name evidence="4" type="ORF">FAB82_09580</name>
</gene>
<evidence type="ECO:0000313" key="4">
    <source>
        <dbReference type="EMBL" id="THV41807.1"/>
    </source>
</evidence>
<dbReference type="OrthoDB" id="9805009at2"/>
<protein>
    <submittedName>
        <fullName evidence="4">RbsD or FucU transport</fullName>
    </submittedName>
</protein>
<dbReference type="InterPro" id="IPR023750">
    <property type="entry name" value="RbsD-like_sf"/>
</dbReference>
<dbReference type="GO" id="GO:0062193">
    <property type="term" value="F:D-ribose pyranase activity"/>
    <property type="evidence" value="ECO:0007669"/>
    <property type="project" value="UniProtKB-EC"/>
</dbReference>
<dbReference type="InterPro" id="IPR050443">
    <property type="entry name" value="RbsD/FucU_mutarotase"/>
</dbReference>
<comment type="catalytic activity">
    <reaction evidence="3">
        <text>alpha-L-fucose = beta-L-fucose</text>
        <dbReference type="Rhea" id="RHEA:25580"/>
        <dbReference type="ChEBI" id="CHEBI:42548"/>
        <dbReference type="ChEBI" id="CHEBI:42589"/>
        <dbReference type="EC" id="5.1.3.29"/>
    </reaction>
</comment>
<dbReference type="SUPFAM" id="SSF102546">
    <property type="entry name" value="RbsD-like"/>
    <property type="match status" value="1"/>
</dbReference>
<organism evidence="4 5">
    <name type="scientific">Glycomyces buryatensis</name>
    <dbReference type="NCBI Taxonomy" id="2570927"/>
    <lineage>
        <taxon>Bacteria</taxon>
        <taxon>Bacillati</taxon>
        <taxon>Actinomycetota</taxon>
        <taxon>Actinomycetes</taxon>
        <taxon>Glycomycetales</taxon>
        <taxon>Glycomycetaceae</taxon>
        <taxon>Glycomyces</taxon>
    </lineage>
</organism>
<dbReference type="GO" id="GO:0042806">
    <property type="term" value="F:fucose binding"/>
    <property type="evidence" value="ECO:0007669"/>
    <property type="project" value="TreeGrafter"/>
</dbReference>
<dbReference type="AlphaFoldDB" id="A0A4S8QBE4"/>
<dbReference type="InterPro" id="IPR007721">
    <property type="entry name" value="RbsD_FucU"/>
</dbReference>
<evidence type="ECO:0000256" key="2">
    <source>
        <dbReference type="ARBA" id="ARBA00023235"/>
    </source>
</evidence>
<dbReference type="RefSeq" id="WP_136534321.1">
    <property type="nucleotide sequence ID" value="NZ_STGY01000039.1"/>
</dbReference>
<dbReference type="PANTHER" id="PTHR31690">
    <property type="entry name" value="FUCOSE MUTAROTASE"/>
    <property type="match status" value="1"/>
</dbReference>
<accession>A0A4S8QBE4</accession>